<dbReference type="GeneID" id="112463019"/>
<dbReference type="GO" id="GO:0035735">
    <property type="term" value="P:intraciliary transport involved in cilium assembly"/>
    <property type="evidence" value="ECO:0007669"/>
    <property type="project" value="InterPro"/>
</dbReference>
<gene>
    <name evidence="3" type="primary">LOC112463019</name>
</gene>
<dbReference type="GO" id="GO:0034451">
    <property type="term" value="C:centriolar satellite"/>
    <property type="evidence" value="ECO:0007669"/>
    <property type="project" value="TreeGrafter"/>
</dbReference>
<sequence length="680" mass="80393">MAIDERRLNKCICTSMHVSLSTSSVYPVYIFSRRQIYQTDMAAKNLREKKRDFNQNLIEPSRSFEQLCNMMNKLEKDSNIEIAECNRMDLLAVDVKYDVDLEPAMRKYSGQIEPEKDVATDKCGSIATTYDDIMSFLGTLENEDTPESDVAANNATIVISSCQNPSRYEVQNLSCQRDDLETAILQIEEKNATIECLKNQLKSERKAACDKMTSQKRHHVVRTKELENKYRTIVKRHQKFIEQLLAEKADLTEKCDSLARQIKEMEQKIQRDLKVISERHAVELQRAKENMAASEKIRRERWLEMKTSKIKEMTIKGLEPELHNMMEQHQQEIQELRRTHIKELQDTELRAMRRSNQQLEQLRIELTDSHEKMLAKEKDILAARYKENLEEQEAHFQTQQKTFVEHFEREKSMLVAEQKKRDRKTSVMIQQTELHFQKETERLKEQHEIAKRNCEESLRKEWLAWADNYKKEQSVTFTKAETAIRNNCQKERDKQIELAIVRLEKESREMQAKLQQSFDNKLELMKEDYDAKLQAAIKSEGIYKNKLLLLEERFKCTEIQFGKTENKLKECISNLNNMNETIVRLTTERDDAKKIARKEIETEKRELEDKIASLYQEITQNNVNRDQLMAQLHSRIKFIVTQKVLIIKNLNKKLGDANSRCEHLEKLLDQQRKEYILKTL</sequence>
<keyword evidence="1" id="KW-0175">Coiled coil</keyword>
<dbReference type="InterPro" id="IPR030465">
    <property type="entry name" value="CEP131"/>
</dbReference>
<dbReference type="GO" id="GO:0010824">
    <property type="term" value="P:regulation of centrosome duplication"/>
    <property type="evidence" value="ECO:0007669"/>
    <property type="project" value="TreeGrafter"/>
</dbReference>
<proteinExistence type="predicted"/>
<evidence type="ECO:0000313" key="2">
    <source>
        <dbReference type="Proteomes" id="UP000504618"/>
    </source>
</evidence>
<dbReference type="RefSeq" id="XP_024884940.1">
    <property type="nucleotide sequence ID" value="XM_025029172.1"/>
</dbReference>
<feature type="coiled-coil region" evidence="1">
    <location>
        <begin position="568"/>
        <end position="674"/>
    </location>
</feature>
<dbReference type="PANTHER" id="PTHR31540:SF1">
    <property type="entry name" value="CENTROSOMAL PROTEIN OF 131 KDA"/>
    <property type="match status" value="1"/>
</dbReference>
<protein>
    <submittedName>
        <fullName evidence="3">Centrosomal protein of 131 kDa-like isoform X1</fullName>
    </submittedName>
</protein>
<feature type="coiled-coil region" evidence="1">
    <location>
        <begin position="234"/>
        <end position="275"/>
    </location>
</feature>
<dbReference type="OrthoDB" id="197735at2759"/>
<evidence type="ECO:0000256" key="1">
    <source>
        <dbReference type="SAM" id="Coils"/>
    </source>
</evidence>
<keyword evidence="2" id="KW-1185">Reference proteome</keyword>
<dbReference type="PANTHER" id="PTHR31540">
    <property type="entry name" value="CENTROSOMAL PROTEIN OF 131 KDA"/>
    <property type="match status" value="1"/>
</dbReference>
<reference evidence="3" key="1">
    <citation type="submission" date="2025-08" db="UniProtKB">
        <authorList>
            <consortium name="RefSeq"/>
        </authorList>
    </citation>
    <scope>IDENTIFICATION</scope>
    <source>
        <tissue evidence="3">Whole body</tissue>
    </source>
</reference>
<dbReference type="GO" id="GO:0005929">
    <property type="term" value="C:cilium"/>
    <property type="evidence" value="ECO:0007669"/>
    <property type="project" value="GOC"/>
</dbReference>
<evidence type="ECO:0000313" key="3">
    <source>
        <dbReference type="RefSeq" id="XP_024884940.1"/>
    </source>
</evidence>
<name>A0A6J1QWC4_9HYME</name>
<organism evidence="2 3">
    <name type="scientific">Temnothorax curvispinosus</name>
    <dbReference type="NCBI Taxonomy" id="300111"/>
    <lineage>
        <taxon>Eukaryota</taxon>
        <taxon>Metazoa</taxon>
        <taxon>Ecdysozoa</taxon>
        <taxon>Arthropoda</taxon>
        <taxon>Hexapoda</taxon>
        <taxon>Insecta</taxon>
        <taxon>Pterygota</taxon>
        <taxon>Neoptera</taxon>
        <taxon>Endopterygota</taxon>
        <taxon>Hymenoptera</taxon>
        <taxon>Apocrita</taxon>
        <taxon>Aculeata</taxon>
        <taxon>Formicoidea</taxon>
        <taxon>Formicidae</taxon>
        <taxon>Myrmicinae</taxon>
        <taxon>Temnothorax</taxon>
    </lineage>
</organism>
<feature type="coiled-coil region" evidence="1">
    <location>
        <begin position="319"/>
        <end position="402"/>
    </location>
</feature>
<feature type="coiled-coil region" evidence="1">
    <location>
        <begin position="170"/>
        <end position="207"/>
    </location>
</feature>
<dbReference type="AlphaFoldDB" id="A0A6J1QWC4"/>
<dbReference type="Proteomes" id="UP000504618">
    <property type="component" value="Unplaced"/>
</dbReference>
<dbReference type="CTD" id="36010"/>
<accession>A0A6J1QWC4</accession>